<organism evidence="2 3">
    <name type="scientific">Myotis brandtii</name>
    <name type="common">Brandt's bat</name>
    <dbReference type="NCBI Taxonomy" id="109478"/>
    <lineage>
        <taxon>Eukaryota</taxon>
        <taxon>Metazoa</taxon>
        <taxon>Chordata</taxon>
        <taxon>Craniata</taxon>
        <taxon>Vertebrata</taxon>
        <taxon>Euteleostomi</taxon>
        <taxon>Mammalia</taxon>
        <taxon>Eutheria</taxon>
        <taxon>Laurasiatheria</taxon>
        <taxon>Chiroptera</taxon>
        <taxon>Yangochiroptera</taxon>
        <taxon>Vespertilionidae</taxon>
        <taxon>Myotis</taxon>
    </lineage>
</organism>
<keyword evidence="2" id="KW-0675">Receptor</keyword>
<evidence type="ECO:0000313" key="3">
    <source>
        <dbReference type="Proteomes" id="UP000052978"/>
    </source>
</evidence>
<reference evidence="2 3" key="1">
    <citation type="journal article" date="2013" name="Nat. Commun.">
        <title>Genome analysis reveals insights into physiology and longevity of the Brandt's bat Myotis brandtii.</title>
        <authorList>
            <person name="Seim I."/>
            <person name="Fang X."/>
            <person name="Xiong Z."/>
            <person name="Lobanov A.V."/>
            <person name="Huang Z."/>
            <person name="Ma S."/>
            <person name="Feng Y."/>
            <person name="Turanov A.A."/>
            <person name="Zhu Y."/>
            <person name="Lenz T.L."/>
            <person name="Gerashchenko M.V."/>
            <person name="Fan D."/>
            <person name="Hee Yim S."/>
            <person name="Yao X."/>
            <person name="Jordan D."/>
            <person name="Xiong Y."/>
            <person name="Ma Y."/>
            <person name="Lyapunov A.N."/>
            <person name="Chen G."/>
            <person name="Kulakova O.I."/>
            <person name="Sun Y."/>
            <person name="Lee S.G."/>
            <person name="Bronson R.T."/>
            <person name="Moskalev A.A."/>
            <person name="Sunyaev S.R."/>
            <person name="Zhang G."/>
            <person name="Krogh A."/>
            <person name="Wang J."/>
            <person name="Gladyshev V.N."/>
        </authorList>
    </citation>
    <scope>NUCLEOTIDE SEQUENCE [LARGE SCALE GENOMIC DNA]</scope>
</reference>
<name>S7NP05_MYOBR</name>
<dbReference type="InterPro" id="IPR016335">
    <property type="entry name" value="Ptprc"/>
</dbReference>
<keyword evidence="3" id="KW-1185">Reference proteome</keyword>
<feature type="signal peptide" evidence="1">
    <location>
        <begin position="1"/>
        <end position="22"/>
    </location>
</feature>
<dbReference type="Proteomes" id="UP000052978">
    <property type="component" value="Unassembled WGS sequence"/>
</dbReference>
<dbReference type="GO" id="GO:0004725">
    <property type="term" value="F:protein tyrosine phosphatase activity"/>
    <property type="evidence" value="ECO:0007669"/>
    <property type="project" value="InterPro"/>
</dbReference>
<protein>
    <submittedName>
        <fullName evidence="2">Receptor-type tyrosine-protein phosphatase C</fullName>
    </submittedName>
</protein>
<dbReference type="EMBL" id="KE164687">
    <property type="protein sequence ID" value="EPQ19449.1"/>
    <property type="molecule type" value="Genomic_DNA"/>
</dbReference>
<feature type="chain" id="PRO_5004543400" evidence="1">
    <location>
        <begin position="23"/>
        <end position="137"/>
    </location>
</feature>
<dbReference type="Pfam" id="PF12567">
    <property type="entry name" value="CD45"/>
    <property type="match status" value="1"/>
</dbReference>
<evidence type="ECO:0000313" key="2">
    <source>
        <dbReference type="EMBL" id="EPQ19449.1"/>
    </source>
</evidence>
<proteinExistence type="predicted"/>
<accession>S7NP05</accession>
<evidence type="ECO:0000256" key="1">
    <source>
        <dbReference type="SAM" id="SignalP"/>
    </source>
</evidence>
<gene>
    <name evidence="2" type="ORF">D623_10008248</name>
</gene>
<dbReference type="GO" id="GO:0050852">
    <property type="term" value="P:T cell receptor signaling pathway"/>
    <property type="evidence" value="ECO:0007669"/>
    <property type="project" value="InterPro"/>
</dbReference>
<keyword evidence="1" id="KW-0732">Signal</keyword>
<sequence length="137" mass="15231">MDLWLKLLALACVCLDIGVVRQGEKFANIINVTYQYDNHNKTFHAIVDVKCQPPQTCGNKRFNGLRECQKTNVTISDDSCAAPSKTLELHVPPGKYPSITPRLLAKTVRFPVWSLPGSTGQRGRTLAGRQRVDVLLP</sequence>
<dbReference type="AlphaFoldDB" id="S7NP05"/>